<dbReference type="SUPFAM" id="SSF103473">
    <property type="entry name" value="MFS general substrate transporter"/>
    <property type="match status" value="1"/>
</dbReference>
<feature type="transmembrane region" description="Helical" evidence="6">
    <location>
        <begin position="73"/>
        <end position="95"/>
    </location>
</feature>
<keyword evidence="5 6" id="KW-0472">Membrane</keyword>
<organism evidence="7 8">
    <name type="scientific">Rubroshorea leprosula</name>
    <dbReference type="NCBI Taxonomy" id="152421"/>
    <lineage>
        <taxon>Eukaryota</taxon>
        <taxon>Viridiplantae</taxon>
        <taxon>Streptophyta</taxon>
        <taxon>Embryophyta</taxon>
        <taxon>Tracheophyta</taxon>
        <taxon>Spermatophyta</taxon>
        <taxon>Magnoliopsida</taxon>
        <taxon>eudicotyledons</taxon>
        <taxon>Gunneridae</taxon>
        <taxon>Pentapetalae</taxon>
        <taxon>rosids</taxon>
        <taxon>malvids</taxon>
        <taxon>Malvales</taxon>
        <taxon>Dipterocarpaceae</taxon>
        <taxon>Rubroshorea</taxon>
    </lineage>
</organism>
<dbReference type="Proteomes" id="UP001054252">
    <property type="component" value="Unassembled WGS sequence"/>
</dbReference>
<feature type="transmembrane region" description="Helical" evidence="6">
    <location>
        <begin position="378"/>
        <end position="397"/>
    </location>
</feature>
<keyword evidence="8" id="KW-1185">Reference proteome</keyword>
<dbReference type="GO" id="GO:0022857">
    <property type="term" value="F:transmembrane transporter activity"/>
    <property type="evidence" value="ECO:0007669"/>
    <property type="project" value="InterPro"/>
</dbReference>
<evidence type="ECO:0000313" key="7">
    <source>
        <dbReference type="EMBL" id="GKV39892.1"/>
    </source>
</evidence>
<feature type="transmembrane region" description="Helical" evidence="6">
    <location>
        <begin position="13"/>
        <end position="35"/>
    </location>
</feature>
<evidence type="ECO:0000256" key="2">
    <source>
        <dbReference type="ARBA" id="ARBA00005982"/>
    </source>
</evidence>
<feature type="transmembrane region" description="Helical" evidence="6">
    <location>
        <begin position="47"/>
        <end position="67"/>
    </location>
</feature>
<dbReference type="AlphaFoldDB" id="A0AAV5LTQ7"/>
<evidence type="ECO:0000256" key="1">
    <source>
        <dbReference type="ARBA" id="ARBA00004141"/>
    </source>
</evidence>
<reference evidence="7 8" key="1">
    <citation type="journal article" date="2021" name="Commun. Biol.">
        <title>The genome of Shorea leprosula (Dipterocarpaceae) highlights the ecological relevance of drought in aseasonal tropical rainforests.</title>
        <authorList>
            <person name="Ng K.K.S."/>
            <person name="Kobayashi M.J."/>
            <person name="Fawcett J.A."/>
            <person name="Hatakeyama M."/>
            <person name="Paape T."/>
            <person name="Ng C.H."/>
            <person name="Ang C.C."/>
            <person name="Tnah L.H."/>
            <person name="Lee C.T."/>
            <person name="Nishiyama T."/>
            <person name="Sese J."/>
            <person name="O'Brien M.J."/>
            <person name="Copetti D."/>
            <person name="Mohd Noor M.I."/>
            <person name="Ong R.C."/>
            <person name="Putra M."/>
            <person name="Sireger I.Z."/>
            <person name="Indrioko S."/>
            <person name="Kosugi Y."/>
            <person name="Izuno A."/>
            <person name="Isagi Y."/>
            <person name="Lee S.L."/>
            <person name="Shimizu K.K."/>
        </authorList>
    </citation>
    <scope>NUCLEOTIDE SEQUENCE [LARGE SCALE GENOMIC DNA]</scope>
    <source>
        <strain evidence="7">214</strain>
    </source>
</reference>
<dbReference type="Pfam" id="PF00854">
    <property type="entry name" value="PTR2"/>
    <property type="match status" value="1"/>
</dbReference>
<comment type="caution">
    <text evidence="7">The sequence shown here is derived from an EMBL/GenBank/DDBJ whole genome shotgun (WGS) entry which is preliminary data.</text>
</comment>
<evidence type="ECO:0000256" key="5">
    <source>
        <dbReference type="ARBA" id="ARBA00023136"/>
    </source>
</evidence>
<dbReference type="PANTHER" id="PTHR11654">
    <property type="entry name" value="OLIGOPEPTIDE TRANSPORTER-RELATED"/>
    <property type="match status" value="1"/>
</dbReference>
<proteinExistence type="inferred from homology"/>
<keyword evidence="3 6" id="KW-0812">Transmembrane</keyword>
<evidence type="ECO:0000313" key="8">
    <source>
        <dbReference type="Proteomes" id="UP001054252"/>
    </source>
</evidence>
<evidence type="ECO:0000256" key="6">
    <source>
        <dbReference type="SAM" id="Phobius"/>
    </source>
</evidence>
<gene>
    <name evidence="7" type="ORF">SLEP1_g47592</name>
</gene>
<evidence type="ECO:0000256" key="4">
    <source>
        <dbReference type="ARBA" id="ARBA00022989"/>
    </source>
</evidence>
<dbReference type="InterPro" id="IPR000109">
    <property type="entry name" value="POT_fam"/>
</dbReference>
<dbReference type="Gene3D" id="1.20.1250.20">
    <property type="entry name" value="MFS general substrate transporter like domains"/>
    <property type="match status" value="1"/>
</dbReference>
<feature type="transmembrane region" description="Helical" evidence="6">
    <location>
        <begin position="303"/>
        <end position="321"/>
    </location>
</feature>
<feature type="transmembrane region" description="Helical" evidence="6">
    <location>
        <begin position="142"/>
        <end position="163"/>
    </location>
</feature>
<comment type="subcellular location">
    <subcellularLocation>
        <location evidence="1">Membrane</location>
        <topology evidence="1">Multi-pass membrane protein</topology>
    </subcellularLocation>
</comment>
<accession>A0AAV5LTQ7</accession>
<keyword evidence="4 6" id="KW-1133">Transmembrane helix</keyword>
<feature type="transmembrane region" description="Helical" evidence="6">
    <location>
        <begin position="265"/>
        <end position="282"/>
    </location>
</feature>
<comment type="similarity">
    <text evidence="2">Belongs to the major facilitator superfamily. Proton-dependent oligopeptide transporter (POT/PTR) (TC 2.A.17) family.</text>
</comment>
<evidence type="ECO:0000256" key="3">
    <source>
        <dbReference type="ARBA" id="ARBA00022692"/>
    </source>
</evidence>
<protein>
    <submittedName>
        <fullName evidence="7">Uncharacterized protein</fullName>
    </submittedName>
</protein>
<sequence length="439" mass="50018">MISFIEEILGKDILWYNAVVSTLVEGTTSILASLMSYDKYGRMFPKTFILITQGIFLTGLLTLWLTPSSNIRTIYLVLSLVTVGKAGVRYITFFLKRQIKLEHDIEDEKMLEDRAIFWKVIGRISGVATAIGISSRPWKLKFMFSAIAMGIGYLSFCFGLTYYKSERKTTNTMPVVSEDNQSRKSSQRLRHLKLLPLWIPFLAYHVVQTAGTTLFLAQIDVVQADILVKNIKFVDPKTCMILVRNFPGVLLRPILKRFSDKKYKLRAALTLAMVFNFCSCIASWHVEARRLHMFKKSGSNMNLFWLVPQFFLLGCAIELVGEGLEDFFSDLVPESKQELGFAFNTLVEGMGKFSSVGFVLAFRHYWIGDTINKSRLDNYYVGLAFLTLWALLFFTYLSNAYDWKIDLEKSEEGDTDLPNDLDVDVLPIGNGQNLISVKV</sequence>
<dbReference type="InterPro" id="IPR036259">
    <property type="entry name" value="MFS_trans_sf"/>
</dbReference>
<dbReference type="EMBL" id="BPVZ01000137">
    <property type="protein sequence ID" value="GKV39892.1"/>
    <property type="molecule type" value="Genomic_DNA"/>
</dbReference>
<name>A0AAV5LTQ7_9ROSI</name>
<feature type="transmembrane region" description="Helical" evidence="6">
    <location>
        <begin position="341"/>
        <end position="366"/>
    </location>
</feature>
<feature type="transmembrane region" description="Helical" evidence="6">
    <location>
        <begin position="194"/>
        <end position="217"/>
    </location>
</feature>
<dbReference type="GO" id="GO:0016020">
    <property type="term" value="C:membrane"/>
    <property type="evidence" value="ECO:0007669"/>
    <property type="project" value="UniProtKB-SubCell"/>
</dbReference>